<protein>
    <submittedName>
        <fullName evidence="1">Uncharacterized protein</fullName>
    </submittedName>
</protein>
<organism evidence="1 3">
    <name type="scientific">Phascolomyces articulosus</name>
    <dbReference type="NCBI Taxonomy" id="60185"/>
    <lineage>
        <taxon>Eukaryota</taxon>
        <taxon>Fungi</taxon>
        <taxon>Fungi incertae sedis</taxon>
        <taxon>Mucoromycota</taxon>
        <taxon>Mucoromycotina</taxon>
        <taxon>Mucoromycetes</taxon>
        <taxon>Mucorales</taxon>
        <taxon>Lichtheimiaceae</taxon>
        <taxon>Phascolomyces</taxon>
    </lineage>
</organism>
<reference evidence="1" key="2">
    <citation type="submission" date="2023-02" db="EMBL/GenBank/DDBJ databases">
        <authorList>
            <consortium name="DOE Joint Genome Institute"/>
            <person name="Mondo S.J."/>
            <person name="Chang Y."/>
            <person name="Wang Y."/>
            <person name="Ahrendt S."/>
            <person name="Andreopoulos W."/>
            <person name="Barry K."/>
            <person name="Beard J."/>
            <person name="Benny G.L."/>
            <person name="Blankenship S."/>
            <person name="Bonito G."/>
            <person name="Cuomo C."/>
            <person name="Desiro A."/>
            <person name="Gervers K.A."/>
            <person name="Hundley H."/>
            <person name="Kuo A."/>
            <person name="LaButti K."/>
            <person name="Lang B.F."/>
            <person name="Lipzen A."/>
            <person name="O'Donnell K."/>
            <person name="Pangilinan J."/>
            <person name="Reynolds N."/>
            <person name="Sandor L."/>
            <person name="Smith M.W."/>
            <person name="Tsang A."/>
            <person name="Grigoriev I.V."/>
            <person name="Stajich J.E."/>
            <person name="Spatafora J.W."/>
        </authorList>
    </citation>
    <scope>NUCLEOTIDE SEQUENCE</scope>
    <source>
        <strain evidence="1">RSA 2281</strain>
    </source>
</reference>
<proteinExistence type="predicted"/>
<comment type="caution">
    <text evidence="1">The sequence shown here is derived from an EMBL/GenBank/DDBJ whole genome shotgun (WGS) entry which is preliminary data.</text>
</comment>
<evidence type="ECO:0000313" key="3">
    <source>
        <dbReference type="Proteomes" id="UP001209540"/>
    </source>
</evidence>
<dbReference type="EMBL" id="JAIXMP010000016">
    <property type="protein sequence ID" value="KAI9260710.1"/>
    <property type="molecule type" value="Genomic_DNA"/>
</dbReference>
<sequence>MDFIQISCYYIITLERLIINQSALRRNMLVRTKMKQNRFGYGVPVYFFYARTDSILLLCPFLYDTIISLYNTI</sequence>
<reference evidence="1" key="1">
    <citation type="journal article" date="2022" name="IScience">
        <title>Evolution of zygomycete secretomes and the origins of terrestrial fungal ecologies.</title>
        <authorList>
            <person name="Chang Y."/>
            <person name="Wang Y."/>
            <person name="Mondo S."/>
            <person name="Ahrendt S."/>
            <person name="Andreopoulos W."/>
            <person name="Barry K."/>
            <person name="Beard J."/>
            <person name="Benny G.L."/>
            <person name="Blankenship S."/>
            <person name="Bonito G."/>
            <person name="Cuomo C."/>
            <person name="Desiro A."/>
            <person name="Gervers K.A."/>
            <person name="Hundley H."/>
            <person name="Kuo A."/>
            <person name="LaButti K."/>
            <person name="Lang B.F."/>
            <person name="Lipzen A."/>
            <person name="O'Donnell K."/>
            <person name="Pangilinan J."/>
            <person name="Reynolds N."/>
            <person name="Sandor L."/>
            <person name="Smith M.E."/>
            <person name="Tsang A."/>
            <person name="Grigoriev I.V."/>
            <person name="Stajich J.E."/>
            <person name="Spatafora J.W."/>
        </authorList>
    </citation>
    <scope>NUCLEOTIDE SEQUENCE</scope>
    <source>
        <strain evidence="1">RSA 2281</strain>
    </source>
</reference>
<dbReference type="EMBL" id="JAIXMP010000016">
    <property type="protein sequence ID" value="KAI9260706.1"/>
    <property type="molecule type" value="Genomic_DNA"/>
</dbReference>
<name>A0AAD5PEU2_9FUNG</name>
<keyword evidence="3" id="KW-1185">Reference proteome</keyword>
<evidence type="ECO:0000313" key="1">
    <source>
        <dbReference type="EMBL" id="KAI9260706.1"/>
    </source>
</evidence>
<dbReference type="AlphaFoldDB" id="A0AAD5PEU2"/>
<gene>
    <name evidence="1" type="ORF">BDA99DRAFT_512918</name>
    <name evidence="2" type="ORF">BDA99DRAFT_512967</name>
</gene>
<accession>A0AAD5PEU2</accession>
<dbReference type="Proteomes" id="UP001209540">
    <property type="component" value="Unassembled WGS sequence"/>
</dbReference>
<evidence type="ECO:0000313" key="2">
    <source>
        <dbReference type="EMBL" id="KAI9260710.1"/>
    </source>
</evidence>